<dbReference type="EMBL" id="NBCO01000021">
    <property type="protein sequence ID" value="ORC87679.1"/>
    <property type="molecule type" value="Genomic_DNA"/>
</dbReference>
<protein>
    <recommendedName>
        <fullName evidence="4">Peptidase S54 rhomboid domain-containing protein</fullName>
    </recommendedName>
</protein>
<organism evidence="2 3">
    <name type="scientific">Trypanosoma theileri</name>
    <dbReference type="NCBI Taxonomy" id="67003"/>
    <lineage>
        <taxon>Eukaryota</taxon>
        <taxon>Discoba</taxon>
        <taxon>Euglenozoa</taxon>
        <taxon>Kinetoplastea</taxon>
        <taxon>Metakinetoplastina</taxon>
        <taxon>Trypanosomatida</taxon>
        <taxon>Trypanosomatidae</taxon>
        <taxon>Trypanosoma</taxon>
    </lineage>
</organism>
<dbReference type="AlphaFoldDB" id="A0A1X0NU17"/>
<dbReference type="OrthoDB" id="276526at2759"/>
<dbReference type="VEuPathDB" id="TriTrypDB:TM35_000212850"/>
<reference evidence="2 3" key="1">
    <citation type="submission" date="2017-03" db="EMBL/GenBank/DDBJ databases">
        <title>An alternative strategy for trypanosome survival in the mammalian bloodstream revealed through genome and transcriptome analysis of the ubiquitous bovine parasite Trypanosoma (Megatrypanum) theileri.</title>
        <authorList>
            <person name="Kelly S."/>
            <person name="Ivens A."/>
            <person name="Mott A."/>
            <person name="O'Neill E."/>
            <person name="Emms D."/>
            <person name="Macleod O."/>
            <person name="Voorheis P."/>
            <person name="Matthews J."/>
            <person name="Matthews K."/>
            <person name="Carrington M."/>
        </authorList>
    </citation>
    <scope>NUCLEOTIDE SEQUENCE [LARGE SCALE GENOMIC DNA]</scope>
    <source>
        <strain evidence="2">Edinburgh</strain>
    </source>
</reference>
<feature type="transmembrane region" description="Helical" evidence="1">
    <location>
        <begin position="196"/>
        <end position="213"/>
    </location>
</feature>
<comment type="caution">
    <text evidence="2">The sequence shown here is derived from an EMBL/GenBank/DDBJ whole genome shotgun (WGS) entry which is preliminary data.</text>
</comment>
<accession>A0A1X0NU17</accession>
<sequence>MATHTVASNASMFFAMTLTSDQTLFLLYHKDSYADNSVMLRSSKPMVMRDVFLTKCTSFFPNPLSCVYVHKTSDAILNSFASFLLVKPIVDVIGWKNGLILYAGAGFFSSFAYLFSSQLSSTKTNTRFDCCATSNGAFAGFAALSLALPKCYIPASKRVPVSYLGIPYLIKCTYDEYIGPKFLEKRESNAIELRNWGFVGGVFFSMIFSSLVLRTRTDFGRMNVFWSNIKRSSS</sequence>
<evidence type="ECO:0008006" key="4">
    <source>
        <dbReference type="Google" id="ProtNLM"/>
    </source>
</evidence>
<keyword evidence="3" id="KW-1185">Reference proteome</keyword>
<keyword evidence="1" id="KW-0472">Membrane</keyword>
<dbReference type="RefSeq" id="XP_028881745.1">
    <property type="nucleotide sequence ID" value="XM_029027135.1"/>
</dbReference>
<proteinExistence type="predicted"/>
<feature type="transmembrane region" description="Helical" evidence="1">
    <location>
        <begin position="99"/>
        <end position="116"/>
    </location>
</feature>
<keyword evidence="1" id="KW-0812">Transmembrane</keyword>
<evidence type="ECO:0000313" key="2">
    <source>
        <dbReference type="EMBL" id="ORC87679.1"/>
    </source>
</evidence>
<dbReference type="Proteomes" id="UP000192257">
    <property type="component" value="Unassembled WGS sequence"/>
</dbReference>
<evidence type="ECO:0000313" key="3">
    <source>
        <dbReference type="Proteomes" id="UP000192257"/>
    </source>
</evidence>
<name>A0A1X0NU17_9TRYP</name>
<evidence type="ECO:0000256" key="1">
    <source>
        <dbReference type="SAM" id="Phobius"/>
    </source>
</evidence>
<dbReference type="GeneID" id="39986915"/>
<keyword evidence="1" id="KW-1133">Transmembrane helix</keyword>
<gene>
    <name evidence="2" type="ORF">TM35_000212850</name>
</gene>